<keyword evidence="2 3" id="KW-0802">TPR repeat</keyword>
<dbReference type="InterPro" id="IPR011990">
    <property type="entry name" value="TPR-like_helical_dom_sf"/>
</dbReference>
<dbReference type="SUPFAM" id="SSF48452">
    <property type="entry name" value="TPR-like"/>
    <property type="match status" value="2"/>
</dbReference>
<dbReference type="InterPro" id="IPR019734">
    <property type="entry name" value="TPR_rpt"/>
</dbReference>
<dbReference type="EMBL" id="KV897579">
    <property type="protein sequence ID" value="OON16414.1"/>
    <property type="molecule type" value="Genomic_DNA"/>
</dbReference>
<feature type="region of interest" description="Disordered" evidence="4">
    <location>
        <begin position="105"/>
        <end position="136"/>
    </location>
</feature>
<keyword evidence="1" id="KW-0677">Repeat</keyword>
<evidence type="ECO:0000256" key="4">
    <source>
        <dbReference type="SAM" id="MobiDB-lite"/>
    </source>
</evidence>
<dbReference type="GO" id="GO:0070062">
    <property type="term" value="C:extracellular exosome"/>
    <property type="evidence" value="ECO:0007669"/>
    <property type="project" value="TreeGrafter"/>
</dbReference>
<dbReference type="InterPro" id="IPR052628">
    <property type="entry name" value="CFAP70"/>
</dbReference>
<feature type="repeat" description="TPR" evidence="3">
    <location>
        <begin position="284"/>
        <end position="317"/>
    </location>
</feature>
<dbReference type="SMART" id="SM00028">
    <property type="entry name" value="TPR"/>
    <property type="match status" value="6"/>
</dbReference>
<dbReference type="Pfam" id="PF13432">
    <property type="entry name" value="TPR_16"/>
    <property type="match status" value="1"/>
</dbReference>
<dbReference type="GO" id="GO:0060271">
    <property type="term" value="P:cilium assembly"/>
    <property type="evidence" value="ECO:0007669"/>
    <property type="project" value="TreeGrafter"/>
</dbReference>
<dbReference type="PROSITE" id="PS50005">
    <property type="entry name" value="TPR"/>
    <property type="match status" value="1"/>
</dbReference>
<dbReference type="Pfam" id="PF13181">
    <property type="entry name" value="TPR_8"/>
    <property type="match status" value="1"/>
</dbReference>
<sequence length="416" mass="46918">ERISREPDEIEHWIDFGTFHLGQKNLEEAEVCFYRALSIQATCVKTLLLYGLVAALLGRNHETTDFLTAAVTHEPQNVIAWTTLGLYYETISDDINAENAYKEARRLSEPKENLENPEDHTRPDTTPTRDDGGKNDRSANRFILVHSIFAVPALGHELLLLSKLISSCEPKPYPGLDSATGNASIPPGNESTGLAVSNILVPDWLKERLIRYHLTRARLCLTSDYLDYATASAELVQVTELDPENVEGWCLLGHMHNGSGEIELARSCYERCLLLTTWPPVDAHLVQLRLGSMYLESNEFQKAKDVFLDASRSSPSSRTWFGVGVACYRLREMENAEKALEEANFLNNRDPNIWAFLSLICLQTGRKVEAEQTYKYAIKMKLDDSTPLMAELHALQDKFGFGNPLARWENEVKCKP</sequence>
<proteinExistence type="predicted"/>
<dbReference type="GO" id="GO:0003341">
    <property type="term" value="P:cilium movement"/>
    <property type="evidence" value="ECO:0007669"/>
    <property type="project" value="TreeGrafter"/>
</dbReference>
<evidence type="ECO:0000313" key="5">
    <source>
        <dbReference type="EMBL" id="OON16414.1"/>
    </source>
</evidence>
<dbReference type="PANTHER" id="PTHR44314">
    <property type="entry name" value="CILIA- AND FLAGELLA-ASSOCIATED PROTEIN 70"/>
    <property type="match status" value="1"/>
</dbReference>
<evidence type="ECO:0000256" key="1">
    <source>
        <dbReference type="ARBA" id="ARBA00022737"/>
    </source>
</evidence>
<accession>A0A1S8WPR7</accession>
<dbReference type="PANTHER" id="PTHR44314:SF1">
    <property type="entry name" value="CILIA- AND FLAGELLA-ASSOCIATED PROTEIN 70"/>
    <property type="match status" value="1"/>
</dbReference>
<evidence type="ECO:0000313" key="6">
    <source>
        <dbReference type="Proteomes" id="UP000243686"/>
    </source>
</evidence>
<dbReference type="AlphaFoldDB" id="A0A1S8WPR7"/>
<evidence type="ECO:0000256" key="2">
    <source>
        <dbReference type="ARBA" id="ARBA00022803"/>
    </source>
</evidence>
<dbReference type="Gene3D" id="1.25.40.10">
    <property type="entry name" value="Tetratricopeptide repeat domain"/>
    <property type="match status" value="2"/>
</dbReference>
<reference evidence="5 6" key="1">
    <citation type="submission" date="2015-03" db="EMBL/GenBank/DDBJ databases">
        <title>Draft genome of the nematode, Opisthorchis viverrini.</title>
        <authorList>
            <person name="Mitreva M."/>
        </authorList>
    </citation>
    <scope>NUCLEOTIDE SEQUENCE [LARGE SCALE GENOMIC DNA]</scope>
    <source>
        <strain evidence="5">Khon Kaen</strain>
    </source>
</reference>
<name>A0A1S8WPR7_OPIVI</name>
<protein>
    <submittedName>
        <fullName evidence="5">Tetratricopeptide repeat protein</fullName>
    </submittedName>
</protein>
<organism evidence="5 6">
    <name type="scientific">Opisthorchis viverrini</name>
    <name type="common">Southeast Asian liver fluke</name>
    <dbReference type="NCBI Taxonomy" id="6198"/>
    <lineage>
        <taxon>Eukaryota</taxon>
        <taxon>Metazoa</taxon>
        <taxon>Spiralia</taxon>
        <taxon>Lophotrochozoa</taxon>
        <taxon>Platyhelminthes</taxon>
        <taxon>Trematoda</taxon>
        <taxon>Digenea</taxon>
        <taxon>Opisthorchiida</taxon>
        <taxon>Opisthorchiata</taxon>
        <taxon>Opisthorchiidae</taxon>
        <taxon>Opisthorchis</taxon>
    </lineage>
</organism>
<evidence type="ECO:0000256" key="3">
    <source>
        <dbReference type="PROSITE-ProRule" id="PRU00339"/>
    </source>
</evidence>
<dbReference type="Proteomes" id="UP000243686">
    <property type="component" value="Unassembled WGS sequence"/>
</dbReference>
<feature type="non-terminal residue" evidence="5">
    <location>
        <position position="1"/>
    </location>
</feature>
<keyword evidence="6" id="KW-1185">Reference proteome</keyword>
<gene>
    <name evidence="5" type="ORF">X801_07774</name>
</gene>
<dbReference type="GO" id="GO:0031514">
    <property type="term" value="C:motile cilium"/>
    <property type="evidence" value="ECO:0007669"/>
    <property type="project" value="TreeGrafter"/>
</dbReference>